<organism evidence="1 2">
    <name type="scientific">Pararge aegeria aegeria</name>
    <dbReference type="NCBI Taxonomy" id="348720"/>
    <lineage>
        <taxon>Eukaryota</taxon>
        <taxon>Metazoa</taxon>
        <taxon>Ecdysozoa</taxon>
        <taxon>Arthropoda</taxon>
        <taxon>Hexapoda</taxon>
        <taxon>Insecta</taxon>
        <taxon>Pterygota</taxon>
        <taxon>Neoptera</taxon>
        <taxon>Endopterygota</taxon>
        <taxon>Lepidoptera</taxon>
        <taxon>Glossata</taxon>
        <taxon>Ditrysia</taxon>
        <taxon>Papilionoidea</taxon>
        <taxon>Nymphalidae</taxon>
        <taxon>Satyrinae</taxon>
        <taxon>Satyrini</taxon>
        <taxon>Parargina</taxon>
        <taxon>Pararge</taxon>
    </lineage>
</organism>
<keyword evidence="2" id="KW-1185">Reference proteome</keyword>
<protein>
    <submittedName>
        <fullName evidence="1">Jg11476 protein</fullName>
    </submittedName>
</protein>
<comment type="caution">
    <text evidence="1">The sequence shown here is derived from an EMBL/GenBank/DDBJ whole genome shotgun (WGS) entry which is preliminary data.</text>
</comment>
<sequence length="179" mass="20104">MVLNIVKLLKKLFFTVWSWKLGREKQLTNAAVTAINRVIANVPVLDDRYYETRDHSNQGCFYYPEPEAGKPVVFPGQCDPGIQAAANFNMTAFQGIWHEIETYPKEQQSGQCINHRYTLGTANYLNLVSSNVIDEILGVTNSRVTFASAQDSSGRLVINLTSGGTSEFKYVITTLFRSR</sequence>
<gene>
    <name evidence="1" type="primary">jg11476</name>
    <name evidence="1" type="ORF">PAEG_LOCUS3373</name>
</gene>
<evidence type="ECO:0000313" key="2">
    <source>
        <dbReference type="Proteomes" id="UP000838756"/>
    </source>
</evidence>
<proteinExistence type="predicted"/>
<reference evidence="1" key="1">
    <citation type="submission" date="2022-03" db="EMBL/GenBank/DDBJ databases">
        <authorList>
            <person name="Lindestad O."/>
        </authorList>
    </citation>
    <scope>NUCLEOTIDE SEQUENCE</scope>
</reference>
<dbReference type="EMBL" id="CAKXAJ010010774">
    <property type="protein sequence ID" value="CAH2211561.1"/>
    <property type="molecule type" value="Genomic_DNA"/>
</dbReference>
<dbReference type="InterPro" id="IPR012674">
    <property type="entry name" value="Calycin"/>
</dbReference>
<evidence type="ECO:0000313" key="1">
    <source>
        <dbReference type="EMBL" id="CAH2211561.1"/>
    </source>
</evidence>
<dbReference type="SUPFAM" id="SSF50814">
    <property type="entry name" value="Lipocalins"/>
    <property type="match status" value="1"/>
</dbReference>
<dbReference type="Gene3D" id="2.40.128.20">
    <property type="match status" value="2"/>
</dbReference>
<accession>A0A8S4QJN1</accession>
<dbReference type="Proteomes" id="UP000838756">
    <property type="component" value="Unassembled WGS sequence"/>
</dbReference>
<name>A0A8S4QJN1_9NEOP</name>
<dbReference type="AlphaFoldDB" id="A0A8S4QJN1"/>
<dbReference type="OrthoDB" id="565904at2759"/>